<dbReference type="PANTHER" id="PTHR43280">
    <property type="entry name" value="ARAC-FAMILY TRANSCRIPTIONAL REGULATOR"/>
    <property type="match status" value="1"/>
</dbReference>
<dbReference type="Proteomes" id="UP000321580">
    <property type="component" value="Unassembled WGS sequence"/>
</dbReference>
<keyword evidence="4" id="KW-0472">Membrane</keyword>
<organism evidence="6 7">
    <name type="scientific">Phaeodactylibacter luteus</name>
    <dbReference type="NCBI Taxonomy" id="1564516"/>
    <lineage>
        <taxon>Bacteria</taxon>
        <taxon>Pseudomonadati</taxon>
        <taxon>Bacteroidota</taxon>
        <taxon>Saprospiria</taxon>
        <taxon>Saprospirales</taxon>
        <taxon>Haliscomenobacteraceae</taxon>
        <taxon>Phaeodactylibacter</taxon>
    </lineage>
</organism>
<dbReference type="GO" id="GO:0003700">
    <property type="term" value="F:DNA-binding transcription factor activity"/>
    <property type="evidence" value="ECO:0007669"/>
    <property type="project" value="InterPro"/>
</dbReference>
<name>A0A5C6RH86_9BACT</name>
<evidence type="ECO:0000313" key="7">
    <source>
        <dbReference type="Proteomes" id="UP000321580"/>
    </source>
</evidence>
<dbReference type="EMBL" id="VOOR01000046">
    <property type="protein sequence ID" value="TXB61746.1"/>
    <property type="molecule type" value="Genomic_DNA"/>
</dbReference>
<gene>
    <name evidence="6" type="ORF">FRY97_17445</name>
</gene>
<dbReference type="Pfam" id="PF12833">
    <property type="entry name" value="HTH_18"/>
    <property type="match status" value="1"/>
</dbReference>
<dbReference type="Gene3D" id="1.10.10.60">
    <property type="entry name" value="Homeodomain-like"/>
    <property type="match status" value="1"/>
</dbReference>
<feature type="transmembrane region" description="Helical" evidence="4">
    <location>
        <begin position="112"/>
        <end position="131"/>
    </location>
</feature>
<dbReference type="InterPro" id="IPR009057">
    <property type="entry name" value="Homeodomain-like_sf"/>
</dbReference>
<proteinExistence type="predicted"/>
<dbReference type="AlphaFoldDB" id="A0A5C6RH86"/>
<feature type="transmembrane region" description="Helical" evidence="4">
    <location>
        <begin position="181"/>
        <end position="201"/>
    </location>
</feature>
<comment type="caution">
    <text evidence="6">The sequence shown here is derived from an EMBL/GenBank/DDBJ whole genome shotgun (WGS) entry which is preliminary data.</text>
</comment>
<feature type="transmembrane region" description="Helical" evidence="4">
    <location>
        <begin position="152"/>
        <end position="175"/>
    </location>
</feature>
<accession>A0A5C6RH86</accession>
<keyword evidence="3" id="KW-0804">Transcription</keyword>
<evidence type="ECO:0000259" key="5">
    <source>
        <dbReference type="PROSITE" id="PS01124"/>
    </source>
</evidence>
<keyword evidence="4" id="KW-1133">Transmembrane helix</keyword>
<evidence type="ECO:0000313" key="6">
    <source>
        <dbReference type="EMBL" id="TXB61746.1"/>
    </source>
</evidence>
<keyword evidence="1" id="KW-0805">Transcription regulation</keyword>
<dbReference type="InterPro" id="IPR018060">
    <property type="entry name" value="HTH_AraC"/>
</dbReference>
<dbReference type="OrthoDB" id="5492415at2"/>
<evidence type="ECO:0000256" key="4">
    <source>
        <dbReference type="SAM" id="Phobius"/>
    </source>
</evidence>
<protein>
    <submittedName>
        <fullName evidence="6">Helix-turn-helix transcriptional regulator</fullName>
    </submittedName>
</protein>
<feature type="transmembrane region" description="Helical" evidence="4">
    <location>
        <begin position="85"/>
        <end position="106"/>
    </location>
</feature>
<reference evidence="6 7" key="1">
    <citation type="submission" date="2019-08" db="EMBL/GenBank/DDBJ databases">
        <title>Genome of Phaeodactylibacter luteus.</title>
        <authorList>
            <person name="Bowman J.P."/>
        </authorList>
    </citation>
    <scope>NUCLEOTIDE SEQUENCE [LARGE SCALE GENOMIC DNA]</scope>
    <source>
        <strain evidence="6 7">KCTC 42180</strain>
    </source>
</reference>
<evidence type="ECO:0000256" key="2">
    <source>
        <dbReference type="ARBA" id="ARBA00023125"/>
    </source>
</evidence>
<dbReference type="RefSeq" id="WP_147168854.1">
    <property type="nucleotide sequence ID" value="NZ_VOOR01000046.1"/>
</dbReference>
<feature type="transmembrane region" description="Helical" evidence="4">
    <location>
        <begin position="34"/>
        <end position="54"/>
    </location>
</feature>
<sequence length="347" mass="37785">MPTYPAPILSGIALGIALLSASLLLLYRARRHPASAFLLLALAVQALYAMVSLAGLSSPYWLFALSAPLFGHHLQAMLGRAVQPGFWTAYLPALGLWAALFASGHWQEPMPAAWALGLHGSVLAYLLWQWSALRDRRKAISTVSSQRPEVKILRAQILLGTWCAFLAAAAFLQYTGSLDDIRIFSAITGAAVTLGLAGVAVSTEVPLRPLSAEEEALVGELASQGPPEAEQVRRHAGLFKTIDAQLQTGRLYLDGGLTLPKLAQLMGRPPREVAAAIHHVGGQTFFDYINSYRALHAQRLIDQGERNVAEVYRQSSIASYQTFVRSFQRLTGLPPAQYERRAARAHK</sequence>
<dbReference type="SUPFAM" id="SSF46689">
    <property type="entry name" value="Homeodomain-like"/>
    <property type="match status" value="1"/>
</dbReference>
<feature type="transmembrane region" description="Helical" evidence="4">
    <location>
        <begin position="6"/>
        <end position="27"/>
    </location>
</feature>
<evidence type="ECO:0000256" key="3">
    <source>
        <dbReference type="ARBA" id="ARBA00023163"/>
    </source>
</evidence>
<feature type="domain" description="HTH araC/xylS-type" evidence="5">
    <location>
        <begin position="236"/>
        <end position="341"/>
    </location>
</feature>
<evidence type="ECO:0000256" key="1">
    <source>
        <dbReference type="ARBA" id="ARBA00023015"/>
    </source>
</evidence>
<dbReference type="GO" id="GO:0043565">
    <property type="term" value="F:sequence-specific DNA binding"/>
    <property type="evidence" value="ECO:0007669"/>
    <property type="project" value="InterPro"/>
</dbReference>
<dbReference type="PROSITE" id="PS01124">
    <property type="entry name" value="HTH_ARAC_FAMILY_2"/>
    <property type="match status" value="1"/>
</dbReference>
<keyword evidence="2" id="KW-0238">DNA-binding</keyword>
<keyword evidence="7" id="KW-1185">Reference proteome</keyword>
<keyword evidence="4" id="KW-0812">Transmembrane</keyword>
<dbReference type="SMART" id="SM00342">
    <property type="entry name" value="HTH_ARAC"/>
    <property type="match status" value="1"/>
</dbReference>
<dbReference type="PANTHER" id="PTHR43280:SF29">
    <property type="entry name" value="ARAC-FAMILY TRANSCRIPTIONAL REGULATOR"/>
    <property type="match status" value="1"/>
</dbReference>